<dbReference type="Gene3D" id="1.10.1200.10">
    <property type="entry name" value="ACP-like"/>
    <property type="match status" value="1"/>
</dbReference>
<dbReference type="InterPro" id="IPR020841">
    <property type="entry name" value="PKS_Beta-ketoAc_synthase_dom"/>
</dbReference>
<dbReference type="InterPro" id="IPR020807">
    <property type="entry name" value="PKS_DH"/>
</dbReference>
<dbReference type="Pfam" id="PF00698">
    <property type="entry name" value="Acyl_transf_1"/>
    <property type="match status" value="1"/>
</dbReference>
<dbReference type="Gene3D" id="3.10.129.110">
    <property type="entry name" value="Polyketide synthase dehydratase"/>
    <property type="match status" value="1"/>
</dbReference>
<dbReference type="SUPFAM" id="SSF55048">
    <property type="entry name" value="Probable ACP-binding domain of malonyl-CoA ACP transacylase"/>
    <property type="match status" value="1"/>
</dbReference>
<dbReference type="EMBL" id="JARHTQ010000029">
    <property type="protein sequence ID" value="MDF2260081.1"/>
    <property type="molecule type" value="Genomic_DNA"/>
</dbReference>
<dbReference type="SUPFAM" id="SSF53901">
    <property type="entry name" value="Thiolase-like"/>
    <property type="match status" value="1"/>
</dbReference>
<accession>A0ABT5Z8C2</accession>
<dbReference type="Pfam" id="PF16197">
    <property type="entry name" value="KAsynt_C_assoc"/>
    <property type="match status" value="1"/>
</dbReference>
<dbReference type="Pfam" id="PF02801">
    <property type="entry name" value="Ketoacyl-synt_C"/>
    <property type="match status" value="1"/>
</dbReference>
<dbReference type="Pfam" id="PF00109">
    <property type="entry name" value="ketoacyl-synt"/>
    <property type="match status" value="1"/>
</dbReference>
<dbReference type="InterPro" id="IPR042104">
    <property type="entry name" value="PKS_dehydratase_sf"/>
</dbReference>
<gene>
    <name evidence="11" type="ORF">P2L57_31460</name>
</gene>
<evidence type="ECO:0000256" key="4">
    <source>
        <dbReference type="ARBA" id="ARBA00022679"/>
    </source>
</evidence>
<feature type="domain" description="Ketosynthase family 3 (KS3)" evidence="9">
    <location>
        <begin position="16"/>
        <end position="445"/>
    </location>
</feature>
<dbReference type="InterPro" id="IPR049551">
    <property type="entry name" value="PKS_DH_C"/>
</dbReference>
<dbReference type="InterPro" id="IPR001227">
    <property type="entry name" value="Ac_transferase_dom_sf"/>
</dbReference>
<feature type="active site" description="Proton acceptor; for dehydratase activity" evidence="7">
    <location>
        <position position="952"/>
    </location>
</feature>
<evidence type="ECO:0000256" key="1">
    <source>
        <dbReference type="ARBA" id="ARBA00004792"/>
    </source>
</evidence>
<dbReference type="InterPro" id="IPR036291">
    <property type="entry name" value="NAD(P)-bd_dom_sf"/>
</dbReference>
<dbReference type="SMART" id="SM00825">
    <property type="entry name" value="PKS_KS"/>
    <property type="match status" value="1"/>
</dbReference>
<dbReference type="InterPro" id="IPR057326">
    <property type="entry name" value="KR_dom"/>
</dbReference>
<organism evidence="11 12">
    <name type="scientific">Streptantibioticus ferralitis</name>
    <dbReference type="NCBI Taxonomy" id="236510"/>
    <lineage>
        <taxon>Bacteria</taxon>
        <taxon>Bacillati</taxon>
        <taxon>Actinomycetota</taxon>
        <taxon>Actinomycetes</taxon>
        <taxon>Kitasatosporales</taxon>
        <taxon>Streptomycetaceae</taxon>
        <taxon>Streptantibioticus</taxon>
    </lineage>
</organism>
<name>A0ABT5Z8C2_9ACTN</name>
<feature type="domain" description="PKS/mFAS DH" evidence="10">
    <location>
        <begin position="923"/>
        <end position="1204"/>
    </location>
</feature>
<dbReference type="InterPro" id="IPR049900">
    <property type="entry name" value="PKS_mFAS_DH"/>
</dbReference>
<dbReference type="InterPro" id="IPR016039">
    <property type="entry name" value="Thiolase-like"/>
</dbReference>
<dbReference type="InterPro" id="IPR049552">
    <property type="entry name" value="PKS_DH_N"/>
</dbReference>
<keyword evidence="12" id="KW-1185">Reference proteome</keyword>
<dbReference type="Gene3D" id="3.30.70.3290">
    <property type="match status" value="1"/>
</dbReference>
<proteinExistence type="predicted"/>
<keyword evidence="2" id="KW-0596">Phosphopantetheine</keyword>
<dbReference type="InterPro" id="IPR049490">
    <property type="entry name" value="C883_1060-like_KR_N"/>
</dbReference>
<evidence type="ECO:0000259" key="10">
    <source>
        <dbReference type="PROSITE" id="PS52019"/>
    </source>
</evidence>
<comment type="pathway">
    <text evidence="1">Antibiotic biosynthesis.</text>
</comment>
<protein>
    <submittedName>
        <fullName evidence="11">Type I polyketide synthase</fullName>
    </submittedName>
</protein>
<sequence length="1856" mass="197983">MSTRAVPPSESAAKEQEPIAIVGIGCRLPGGVEGPEAFWDLLTAGDDAIVDIPRDRWLADKFYDRNLGPGTSRVRRGGFLQCPVDEFDAGFFEISPREAEHIDPQQRLLLEVAWEAVEDSGTPLERLSGTSTGVFIGGFTLDYGQLQFSGGDRSNVSAHTATGVVMTMLANRISHAFDLLGPSVALDTACSSSLVAVHLACQSLWSGESTAALAGGVNLMLTPNFTVAASQGGFLSPTSQSHPFDATADGYVRGEGAGVVVLKRLSEALSDGDRVYAVIRGTAVSQDGRTNGITVPRSESQQQAMREALARAGVDASSVVYVEAHGTSTPVGDPVEVGAIGEVYGRGANRRADEVCLLASVKANIGHLEAAAGVTGLIKTALCVHHRMVPPQLHLSTVNPNIDLESLRLRIPVAGEPLRERDGVVRAATNSFGFGGTNAHVVLESAPVGNAFPALADTRRSEPLESVFPLAARSTAALAALAGHYAEAMESIDHTALGAVAAHRRTHHRQARLAVVTNSVQELCDGLDSLRQGVPHPAVHLAEGPAVPPPLAFVYTGMGPQWWGMGRQLLTGNRVFAEAIERCDAGLRPYTGWSLVDELMADEAHSRMSQTSVAQPANFALQVALTELWASLGIRPDAVIGHSAGEIAAAYAAGCLTFEDAVQVIYERARLQQLTVGQGRLAAAAISLERALELPAVRRGRLVVAAVNSPESVALVGPTADLKELLAALEAEGVFCRLVDGDVPFHSPMMDPLEDELRRCLAGLTPSAPTVPLYSSVGGGRFGGVDHDVRNTHGGHNAEYWWRNVRAPVRFADAAMAMIDDGIGVFVEIGPQPVLGRSLADCLSARGRSGSTVASLRRNAQDGSVMAHACAELYVLGYAPDWTVFHPGHADASLRLPTYPWQRERYWKESEATRLDRLGELDHPLLGARRDTPTPSWRRYLDGSRPGYLADHTVMGGNLFPGAGYIEMALAGGRAAFGASPCVVEQIRFEAPTVLSAGPVYQLDTTVDRTTGRVEIHGRAAGSKSWVRHATARLSPPAVSVPTVDLAAVRARCTDEWDAQTCYSVFERQGFDYGPGFQSVERLWLGEGEALGLLSRDAVARNAGVDHVVDPIVLDGCFQMLLPLIGVSTEEPVMMMPVGVDRIVVNGRIDGALWVHATADTSSASGSVSGGELAGDAVLLDEDGRVAATIQGFRVRLLGPGRQSRPQLGSTWLHEVVWEVQDDVPGTVATSGAGRWLVFADAAGISDALADRLAALGHRAVLVRPGDEFAAGQDEFRIRPDQRADLDEVIRQVAGQADLPVLGIVHAWSAGARDAELTADRLATAVSQGPQLLLNLVQALEAQGVSWPLDVVTVGAQPVDGRVWAAGLLQSPLWGMTRVLHQESLPLRARIMDLDPDRPLDDVPSLLAELLEADPDEDQIAWRKGERRVARLHPSRRASGSVPFTYRPDAGYLITGGLGALGLVFARHLAARGARRIVLLGRTPLPPRSTWAALAPDHPQREQVDAVVQVEKLGAVVETASLDVTDPAALRDFVEGRRRSALPPIHGVVHSAGAVNDQILSRMTREQFDSVLRPKTLGAWALHEGLADEPLDFFVVFSSVGSVVATAGQANYAAGNAFLDGFAHYRRSRGLPALSINWGAWDAGMIAHLGLQSFYQRRGIDLLTEASGTALFDELLGSGETQQVAVSAHWPTVISNYQIVPRLIRHLGQDQHDAAEGASRESVADRLAAAPAGEHRAIIADACTEIIGSVLRTPPDRLPRQEALNRLGLDSMLAVELRIRFEQAFGVTPKVVFLLDGATVEDIAEVVHQERPIEETAAAPESPDDLAELLSGLDAESAEALLADIEHIAMKGSELS</sequence>
<dbReference type="InterPro" id="IPR014031">
    <property type="entry name" value="Ketoacyl_synth_C"/>
</dbReference>
<dbReference type="InterPro" id="IPR014043">
    <property type="entry name" value="Acyl_transferase_dom"/>
</dbReference>
<dbReference type="Gene3D" id="3.40.47.10">
    <property type="match status" value="1"/>
</dbReference>
<dbReference type="InterPro" id="IPR020806">
    <property type="entry name" value="PKS_PP-bd"/>
</dbReference>
<dbReference type="PANTHER" id="PTHR43775:SF37">
    <property type="entry name" value="SI:DKEY-61P9.11"/>
    <property type="match status" value="1"/>
</dbReference>
<dbReference type="InterPro" id="IPR014030">
    <property type="entry name" value="Ketoacyl_synth_N"/>
</dbReference>
<dbReference type="SUPFAM" id="SSF51735">
    <property type="entry name" value="NAD(P)-binding Rossmann-fold domains"/>
    <property type="match status" value="2"/>
</dbReference>
<dbReference type="CDD" id="cd08955">
    <property type="entry name" value="KR_2_FAS_SDR_x"/>
    <property type="match status" value="1"/>
</dbReference>
<keyword evidence="3" id="KW-0597">Phosphoprotein</keyword>
<comment type="caution">
    <text evidence="11">The sequence shown here is derived from an EMBL/GenBank/DDBJ whole genome shotgun (WGS) entry which is preliminary data.</text>
</comment>
<feature type="domain" description="Carrier" evidence="8">
    <location>
        <begin position="1734"/>
        <end position="1811"/>
    </location>
</feature>
<dbReference type="PROSITE" id="PS52019">
    <property type="entry name" value="PKS_MFAS_DH"/>
    <property type="match status" value="1"/>
</dbReference>
<dbReference type="InterPro" id="IPR016036">
    <property type="entry name" value="Malonyl_transacylase_ACP-bd"/>
</dbReference>
<dbReference type="InterPro" id="IPR050091">
    <property type="entry name" value="PKS_NRPS_Biosynth_Enz"/>
</dbReference>
<feature type="region of interest" description="N-terminal hotdog fold" evidence="7">
    <location>
        <begin position="923"/>
        <end position="1041"/>
    </location>
</feature>
<evidence type="ECO:0000259" key="9">
    <source>
        <dbReference type="PROSITE" id="PS52004"/>
    </source>
</evidence>
<evidence type="ECO:0000313" key="11">
    <source>
        <dbReference type="EMBL" id="MDF2260081.1"/>
    </source>
</evidence>
<dbReference type="PROSITE" id="PS00606">
    <property type="entry name" value="KS3_1"/>
    <property type="match status" value="1"/>
</dbReference>
<dbReference type="SMART" id="SM00823">
    <property type="entry name" value="PKS_PP"/>
    <property type="match status" value="1"/>
</dbReference>
<dbReference type="SMART" id="SM00826">
    <property type="entry name" value="PKS_DH"/>
    <property type="match status" value="1"/>
</dbReference>
<dbReference type="PROSITE" id="PS50075">
    <property type="entry name" value="CARRIER"/>
    <property type="match status" value="1"/>
</dbReference>
<dbReference type="CDD" id="cd00833">
    <property type="entry name" value="PKS"/>
    <property type="match status" value="1"/>
</dbReference>
<evidence type="ECO:0000313" key="12">
    <source>
        <dbReference type="Proteomes" id="UP001220022"/>
    </source>
</evidence>
<evidence type="ECO:0000256" key="6">
    <source>
        <dbReference type="ARBA" id="ARBA00023315"/>
    </source>
</evidence>
<dbReference type="InterPro" id="IPR009081">
    <property type="entry name" value="PP-bd_ACP"/>
</dbReference>
<dbReference type="RefSeq" id="WP_275820323.1">
    <property type="nucleotide sequence ID" value="NZ_BAAANM010000030.1"/>
</dbReference>
<reference evidence="11 12" key="1">
    <citation type="submission" date="2023-03" db="EMBL/GenBank/DDBJ databases">
        <title>Draft genome sequence of type strain Streptomyces ferralitis JCM 14344.</title>
        <authorList>
            <person name="Klaysubun C."/>
            <person name="Duangmal K."/>
        </authorList>
    </citation>
    <scope>NUCLEOTIDE SEQUENCE [LARGE SCALE GENOMIC DNA]</scope>
    <source>
        <strain evidence="11 12">JCM 14344</strain>
    </source>
</reference>
<evidence type="ECO:0000259" key="8">
    <source>
        <dbReference type="PROSITE" id="PS50075"/>
    </source>
</evidence>
<dbReference type="InterPro" id="IPR018201">
    <property type="entry name" value="Ketoacyl_synth_AS"/>
</dbReference>
<dbReference type="InterPro" id="IPR032821">
    <property type="entry name" value="PKS_assoc"/>
</dbReference>
<evidence type="ECO:0000256" key="2">
    <source>
        <dbReference type="ARBA" id="ARBA00022450"/>
    </source>
</evidence>
<dbReference type="Gene3D" id="3.40.50.720">
    <property type="entry name" value="NAD(P)-binding Rossmann-like Domain"/>
    <property type="match status" value="1"/>
</dbReference>
<feature type="active site" description="Proton donor; for dehydratase activity" evidence="7">
    <location>
        <position position="1115"/>
    </location>
</feature>
<keyword evidence="6" id="KW-0012">Acyltransferase</keyword>
<dbReference type="SMART" id="SM00822">
    <property type="entry name" value="PKS_KR"/>
    <property type="match status" value="1"/>
</dbReference>
<evidence type="ECO:0000256" key="3">
    <source>
        <dbReference type="ARBA" id="ARBA00022553"/>
    </source>
</evidence>
<dbReference type="Gene3D" id="3.40.366.10">
    <property type="entry name" value="Malonyl-Coenzyme A Acyl Carrier Protein, domain 2"/>
    <property type="match status" value="1"/>
</dbReference>
<evidence type="ECO:0000256" key="7">
    <source>
        <dbReference type="PROSITE-ProRule" id="PRU01363"/>
    </source>
</evidence>
<evidence type="ECO:0000256" key="5">
    <source>
        <dbReference type="ARBA" id="ARBA00023194"/>
    </source>
</evidence>
<dbReference type="Pfam" id="PF21394">
    <property type="entry name" value="Beta-ketacyl_N"/>
    <property type="match status" value="1"/>
</dbReference>
<dbReference type="SMART" id="SM00827">
    <property type="entry name" value="PKS_AT"/>
    <property type="match status" value="1"/>
</dbReference>
<dbReference type="Proteomes" id="UP001220022">
    <property type="component" value="Unassembled WGS sequence"/>
</dbReference>
<dbReference type="InterPro" id="IPR016035">
    <property type="entry name" value="Acyl_Trfase/lysoPLipase"/>
</dbReference>
<feature type="region of interest" description="C-terminal hotdog fold" evidence="7">
    <location>
        <begin position="1054"/>
        <end position="1204"/>
    </location>
</feature>
<dbReference type="PROSITE" id="PS52004">
    <property type="entry name" value="KS3_2"/>
    <property type="match status" value="1"/>
</dbReference>
<keyword evidence="4" id="KW-0808">Transferase</keyword>
<dbReference type="SUPFAM" id="SSF52151">
    <property type="entry name" value="FabD/lysophospholipase-like"/>
    <property type="match status" value="1"/>
</dbReference>
<keyword evidence="5" id="KW-0045">Antibiotic biosynthesis</keyword>
<dbReference type="Pfam" id="PF00550">
    <property type="entry name" value="PP-binding"/>
    <property type="match status" value="1"/>
</dbReference>
<dbReference type="Pfam" id="PF08659">
    <property type="entry name" value="KR"/>
    <property type="match status" value="1"/>
</dbReference>
<dbReference type="InterPro" id="IPR013968">
    <property type="entry name" value="PKS_KR"/>
</dbReference>
<dbReference type="Pfam" id="PF21089">
    <property type="entry name" value="PKS_DH_N"/>
    <property type="match status" value="1"/>
</dbReference>
<dbReference type="Pfam" id="PF14765">
    <property type="entry name" value="PS-DH"/>
    <property type="match status" value="1"/>
</dbReference>
<dbReference type="SUPFAM" id="SSF47336">
    <property type="entry name" value="ACP-like"/>
    <property type="match status" value="1"/>
</dbReference>
<dbReference type="InterPro" id="IPR036736">
    <property type="entry name" value="ACP-like_sf"/>
</dbReference>
<dbReference type="PANTHER" id="PTHR43775">
    <property type="entry name" value="FATTY ACID SYNTHASE"/>
    <property type="match status" value="1"/>
</dbReference>